<reference evidence="1 2" key="1">
    <citation type="journal article" date="2016" name="Nat. Commun.">
        <title>Thousands of microbial genomes shed light on interconnected biogeochemical processes in an aquifer system.</title>
        <authorList>
            <person name="Anantharaman K."/>
            <person name="Brown C.T."/>
            <person name="Hug L.A."/>
            <person name="Sharon I."/>
            <person name="Castelle C.J."/>
            <person name="Probst A.J."/>
            <person name="Thomas B.C."/>
            <person name="Singh A."/>
            <person name="Wilkins M.J."/>
            <person name="Karaoz U."/>
            <person name="Brodie E.L."/>
            <person name="Williams K.H."/>
            <person name="Hubbard S.S."/>
            <person name="Banfield J.F."/>
        </authorList>
    </citation>
    <scope>NUCLEOTIDE SEQUENCE [LARGE SCALE GENOMIC DNA]</scope>
</reference>
<dbReference type="InterPro" id="IPR010982">
    <property type="entry name" value="Lambda_DNA-bd_dom_sf"/>
</dbReference>
<dbReference type="Proteomes" id="UP000178336">
    <property type="component" value="Unassembled WGS sequence"/>
</dbReference>
<evidence type="ECO:0000313" key="1">
    <source>
        <dbReference type="EMBL" id="OGD93938.1"/>
    </source>
</evidence>
<sequence>MPKSQASSFQTFGEFFRQKRVSVGFTLRSFCERYGYDPGNISRLERNILSPSIDRQKLEGYATALKIPRDSEEWTSFFDLAHAAKGKIPEDIIKSPHILSILPAFYRTARGEKLDKKKIKQLIKLLNDVNK</sequence>
<proteinExistence type="predicted"/>
<comment type="caution">
    <text evidence="1">The sequence shown here is derived from an EMBL/GenBank/DDBJ whole genome shotgun (WGS) entry which is preliminary data.</text>
</comment>
<dbReference type="SUPFAM" id="SSF47413">
    <property type="entry name" value="lambda repressor-like DNA-binding domains"/>
    <property type="match status" value="1"/>
</dbReference>
<evidence type="ECO:0000313" key="2">
    <source>
        <dbReference type="Proteomes" id="UP000178336"/>
    </source>
</evidence>
<dbReference type="Gene3D" id="1.10.260.40">
    <property type="entry name" value="lambda repressor-like DNA-binding domains"/>
    <property type="match status" value="1"/>
</dbReference>
<dbReference type="EMBL" id="MFBN01000056">
    <property type="protein sequence ID" value="OGD93938.1"/>
    <property type="molecule type" value="Genomic_DNA"/>
</dbReference>
<accession>A0A1F5GQ00</accession>
<dbReference type="STRING" id="1797724.A3A48_04400"/>
<dbReference type="GO" id="GO:0003677">
    <property type="term" value="F:DNA binding"/>
    <property type="evidence" value="ECO:0007669"/>
    <property type="project" value="InterPro"/>
</dbReference>
<dbReference type="AlphaFoldDB" id="A0A1F5GQ00"/>
<dbReference type="CDD" id="cd00093">
    <property type="entry name" value="HTH_XRE"/>
    <property type="match status" value="1"/>
</dbReference>
<gene>
    <name evidence="1" type="ORF">A3A48_04400</name>
</gene>
<evidence type="ECO:0008006" key="3">
    <source>
        <dbReference type="Google" id="ProtNLM"/>
    </source>
</evidence>
<dbReference type="InterPro" id="IPR001387">
    <property type="entry name" value="Cro/C1-type_HTH"/>
</dbReference>
<name>A0A1F5GQ00_9BACT</name>
<organism evidence="1 2">
    <name type="scientific">Candidatus Curtissbacteria bacterium RIFCSPLOWO2_01_FULL_37_9</name>
    <dbReference type="NCBI Taxonomy" id="1797724"/>
    <lineage>
        <taxon>Bacteria</taxon>
        <taxon>Candidatus Curtissiibacteriota</taxon>
    </lineage>
</organism>
<protein>
    <recommendedName>
        <fullName evidence="3">HTH cro/C1-type domain-containing protein</fullName>
    </recommendedName>
</protein>